<accession>A0ABQ0L0D0</accession>
<protein>
    <recommendedName>
        <fullName evidence="1">glutathione transferase</fullName>
        <ecNumber evidence="1">2.5.1.18</ecNumber>
    </recommendedName>
</protein>
<dbReference type="InterPro" id="IPR040079">
    <property type="entry name" value="Glutathione_S-Trfase"/>
</dbReference>
<keyword evidence="2" id="KW-0808">Transferase</keyword>
<gene>
    <name evidence="6" type="ORF">MCHLO_02153</name>
</gene>
<organism evidence="6 7">
    <name type="scientific">Mycena chlorophos</name>
    <name type="common">Agaric fungus</name>
    <name type="synonym">Agaricus chlorophos</name>
    <dbReference type="NCBI Taxonomy" id="658473"/>
    <lineage>
        <taxon>Eukaryota</taxon>
        <taxon>Fungi</taxon>
        <taxon>Dikarya</taxon>
        <taxon>Basidiomycota</taxon>
        <taxon>Agaricomycotina</taxon>
        <taxon>Agaricomycetes</taxon>
        <taxon>Agaricomycetidae</taxon>
        <taxon>Agaricales</taxon>
        <taxon>Marasmiineae</taxon>
        <taxon>Mycenaceae</taxon>
        <taxon>Mycena</taxon>
    </lineage>
</organism>
<dbReference type="PROSITE" id="PS50404">
    <property type="entry name" value="GST_NTER"/>
    <property type="match status" value="2"/>
</dbReference>
<dbReference type="Gene3D" id="3.40.30.10">
    <property type="entry name" value="Glutaredoxin"/>
    <property type="match status" value="2"/>
</dbReference>
<dbReference type="InterPro" id="IPR036282">
    <property type="entry name" value="Glutathione-S-Trfase_C_sf"/>
</dbReference>
<reference evidence="6" key="1">
    <citation type="submission" date="2014-09" db="EMBL/GenBank/DDBJ databases">
        <title>Genome sequence of the luminous mushroom Mycena chlorophos for searching fungal bioluminescence genes.</title>
        <authorList>
            <person name="Tanaka Y."/>
            <person name="Kasuga D."/>
            <person name="Oba Y."/>
            <person name="Hase S."/>
            <person name="Sato K."/>
            <person name="Oba Y."/>
            <person name="Sakakibara Y."/>
        </authorList>
    </citation>
    <scope>NUCLEOTIDE SEQUENCE</scope>
</reference>
<proteinExistence type="predicted"/>
<dbReference type="SUPFAM" id="SSF52833">
    <property type="entry name" value="Thioredoxin-like"/>
    <property type="match status" value="2"/>
</dbReference>
<evidence type="ECO:0000256" key="1">
    <source>
        <dbReference type="ARBA" id="ARBA00012452"/>
    </source>
</evidence>
<keyword evidence="7" id="KW-1185">Reference proteome</keyword>
<dbReference type="SFLD" id="SFLDG00358">
    <property type="entry name" value="Main_(cytGST)"/>
    <property type="match status" value="2"/>
</dbReference>
<feature type="domain" description="GST C-terminal" evidence="5">
    <location>
        <begin position="372"/>
        <end position="505"/>
    </location>
</feature>
<evidence type="ECO:0000313" key="7">
    <source>
        <dbReference type="Proteomes" id="UP000815677"/>
    </source>
</evidence>
<evidence type="ECO:0000259" key="4">
    <source>
        <dbReference type="PROSITE" id="PS50404"/>
    </source>
</evidence>
<dbReference type="Gene3D" id="1.20.1050.10">
    <property type="match status" value="2"/>
</dbReference>
<feature type="domain" description="GST C-terminal" evidence="5">
    <location>
        <begin position="94"/>
        <end position="230"/>
    </location>
</feature>
<dbReference type="SFLD" id="SFLDS00019">
    <property type="entry name" value="Glutathione_Transferase_(cytos"/>
    <property type="match status" value="2"/>
</dbReference>
<feature type="domain" description="GST N-terminal" evidence="4">
    <location>
        <begin position="282"/>
        <end position="362"/>
    </location>
</feature>
<dbReference type="Pfam" id="PF00043">
    <property type="entry name" value="GST_C"/>
    <property type="match status" value="1"/>
</dbReference>
<dbReference type="Pfam" id="PF13417">
    <property type="entry name" value="GST_N_3"/>
    <property type="match status" value="2"/>
</dbReference>
<dbReference type="InterPro" id="IPR036249">
    <property type="entry name" value="Thioredoxin-like_sf"/>
</dbReference>
<name>A0ABQ0L0D0_MYCCL</name>
<comment type="catalytic activity">
    <reaction evidence="3">
        <text>RX + glutathione = an S-substituted glutathione + a halide anion + H(+)</text>
        <dbReference type="Rhea" id="RHEA:16437"/>
        <dbReference type="ChEBI" id="CHEBI:15378"/>
        <dbReference type="ChEBI" id="CHEBI:16042"/>
        <dbReference type="ChEBI" id="CHEBI:17792"/>
        <dbReference type="ChEBI" id="CHEBI:57925"/>
        <dbReference type="ChEBI" id="CHEBI:90779"/>
        <dbReference type="EC" id="2.5.1.18"/>
    </reaction>
</comment>
<dbReference type="SUPFAM" id="SSF47616">
    <property type="entry name" value="GST C-terminal domain-like"/>
    <property type="match status" value="2"/>
</dbReference>
<dbReference type="PROSITE" id="PS50405">
    <property type="entry name" value="GST_CTER"/>
    <property type="match status" value="2"/>
</dbReference>
<sequence>MVLKLYAANRAGGGGAVVAVVLAIKRIPFEFVPTDVSAADPSTKTPELLAMQPFGQVPVIDDDGFILYESRAICLYLEQQYPSQGAKLAPDLADIRATALFNQAMSVETFNFYPFAYRVVDEVIFKPHYGGQTDPTLLSTALKDFESKLDVYEKILAKQRYTAGNSLSIVDLSHLSHAPLLARYTGIDVMTRAERPNVARVAVTEMELEAALHRRSRLQRSTATQADSPASTLIKIFLISGYTAYRLGEAKLSQHSAINWHPQRRRVSSSSHLPATVRPPSMVLKLHAANRVGGGGSVVAMVLAAKRIPFTFISTPIQPKTPGLLAMQPFGKVPIIEEEDGFRLYESRAICMYLQKKYPDQGIDLGPADPTDLRAQALFDQGLFIEATNFHPAVYRLIEEIIFKPFSGRGQDRQHLAELLHNFDSVLDAYEMVLGKQKYIGGDKLTIVDYFHLAHAPLLARICGIHIMTKPERPNVCRWWKEVVNLPQYRELLEQDGLASRKSYP</sequence>
<dbReference type="InterPro" id="IPR010987">
    <property type="entry name" value="Glutathione-S-Trfase_C-like"/>
</dbReference>
<dbReference type="InterPro" id="IPR004045">
    <property type="entry name" value="Glutathione_S-Trfase_N"/>
</dbReference>
<dbReference type="Proteomes" id="UP000815677">
    <property type="component" value="Unassembled WGS sequence"/>
</dbReference>
<dbReference type="EMBL" id="DF839787">
    <property type="protein sequence ID" value="GAT44538.1"/>
    <property type="molecule type" value="Genomic_DNA"/>
</dbReference>
<dbReference type="EC" id="2.5.1.18" evidence="1"/>
<dbReference type="InterPro" id="IPR004046">
    <property type="entry name" value="GST_C"/>
</dbReference>
<evidence type="ECO:0000259" key="5">
    <source>
        <dbReference type="PROSITE" id="PS50405"/>
    </source>
</evidence>
<evidence type="ECO:0000256" key="2">
    <source>
        <dbReference type="ARBA" id="ARBA00022679"/>
    </source>
</evidence>
<dbReference type="PANTHER" id="PTHR43900:SF3">
    <property type="entry name" value="GLUTATHIONE S-TRANSFERASE RHO"/>
    <property type="match status" value="1"/>
</dbReference>
<feature type="domain" description="GST N-terminal" evidence="4">
    <location>
        <begin position="1"/>
        <end position="85"/>
    </location>
</feature>
<dbReference type="PANTHER" id="PTHR43900">
    <property type="entry name" value="GLUTATHIONE S-TRANSFERASE RHO"/>
    <property type="match status" value="1"/>
</dbReference>
<evidence type="ECO:0000256" key="3">
    <source>
        <dbReference type="ARBA" id="ARBA00047960"/>
    </source>
</evidence>
<evidence type="ECO:0000313" key="6">
    <source>
        <dbReference type="EMBL" id="GAT44538.1"/>
    </source>
</evidence>